<dbReference type="FunFam" id="2.70.70.10:FF:000006">
    <property type="entry name" value="M23 family peptidase"/>
    <property type="match status" value="1"/>
</dbReference>
<dbReference type="Pfam" id="PF01551">
    <property type="entry name" value="Peptidase_M23"/>
    <property type="match status" value="1"/>
</dbReference>
<organism evidence="5">
    <name type="scientific">Proteinivorax hydrogeniformans</name>
    <dbReference type="NCBI Taxonomy" id="1826727"/>
    <lineage>
        <taxon>Bacteria</taxon>
        <taxon>Bacillati</taxon>
        <taxon>Bacillota</taxon>
        <taxon>Clostridia</taxon>
        <taxon>Eubacteriales</taxon>
        <taxon>Proteinivoracaceae</taxon>
        <taxon>Proteinivorax</taxon>
    </lineage>
</organism>
<evidence type="ECO:0000256" key="2">
    <source>
        <dbReference type="SAM" id="MobiDB-lite"/>
    </source>
</evidence>
<dbReference type="PANTHER" id="PTHR21666:SF289">
    <property type="entry name" value="L-ALA--D-GLU ENDOPEPTIDASE"/>
    <property type="match status" value="1"/>
</dbReference>
<reference evidence="5" key="2">
    <citation type="submission" date="2024-06" db="EMBL/GenBank/DDBJ databases">
        <authorList>
            <person name="Petrova K.O."/>
            <person name="Toshchakov S.V."/>
            <person name="Boltjanskaja Y.V."/>
            <person name="Kevbrin V.V."/>
        </authorList>
    </citation>
    <scope>NUCLEOTIDE SEQUENCE</scope>
    <source>
        <strain evidence="5">Z-710</strain>
    </source>
</reference>
<dbReference type="AlphaFoldDB" id="A0AAU8HTN2"/>
<keyword evidence="3" id="KW-0472">Membrane</keyword>
<dbReference type="CDD" id="cd12797">
    <property type="entry name" value="M23_peptidase"/>
    <property type="match status" value="1"/>
</dbReference>
<evidence type="ECO:0000313" key="5">
    <source>
        <dbReference type="EMBL" id="XCI28727.1"/>
    </source>
</evidence>
<feature type="region of interest" description="Disordered" evidence="2">
    <location>
        <begin position="164"/>
        <end position="188"/>
    </location>
</feature>
<dbReference type="InterPro" id="IPR016047">
    <property type="entry name" value="M23ase_b-sheet_dom"/>
</dbReference>
<sequence>MSSEHKDNKKFTLMILPHSNDKPLKFNLPILAIQIVGVLILLVLIGFIGFFAQYIDMASSMSELEKLRIENQEKTNQLENLAEQTQNVLEEFKQIEDLQKQLKDLTDIEPEGESTNSKDDERTLFSASRGATSLERTQSSLQLLSRELPSQKEDMGTLISDAERQAKRKAHTPSIRPAEGRVSSPFGYRNHPFTGARQLHTGIDIANATGTPILATANGTVVTASYSGGYGNLIIIDHGYGYTTHYAHLSEIKVRKWQEVEKGEVIGNMGSTGRSTGPHLHYEVRVGGKPVNPKEYY</sequence>
<protein>
    <submittedName>
        <fullName evidence="5">Peptidoglycan DD-metalloendopeptidase family protein</fullName>
    </submittedName>
</protein>
<dbReference type="SUPFAM" id="SSF51261">
    <property type="entry name" value="Duplicated hybrid motif"/>
    <property type="match status" value="1"/>
</dbReference>
<keyword evidence="1" id="KW-0732">Signal</keyword>
<reference evidence="5" key="1">
    <citation type="journal article" date="2018" name="Antonie Van Leeuwenhoek">
        <title>Proteinivorax hydrogeniformans sp. nov., an anaerobic, haloalkaliphilic bacterium fermenting proteinaceous compounds with high hydrogen production.</title>
        <authorList>
            <person name="Boltyanskaya Y."/>
            <person name="Detkova E."/>
            <person name="Pimenov N."/>
            <person name="Kevbrin V."/>
        </authorList>
    </citation>
    <scope>NUCLEOTIDE SEQUENCE</scope>
    <source>
        <strain evidence="5">Z-710</strain>
    </source>
</reference>
<evidence type="ECO:0000256" key="3">
    <source>
        <dbReference type="SAM" id="Phobius"/>
    </source>
</evidence>
<feature type="compositionally biased region" description="Polar residues" evidence="2">
    <location>
        <begin position="125"/>
        <end position="139"/>
    </location>
</feature>
<dbReference type="Gene3D" id="2.70.70.10">
    <property type="entry name" value="Glucose Permease (Domain IIA)"/>
    <property type="match status" value="1"/>
</dbReference>
<keyword evidence="3" id="KW-1133">Transmembrane helix</keyword>
<dbReference type="GO" id="GO:0004222">
    <property type="term" value="F:metalloendopeptidase activity"/>
    <property type="evidence" value="ECO:0007669"/>
    <property type="project" value="TreeGrafter"/>
</dbReference>
<evidence type="ECO:0000259" key="4">
    <source>
        <dbReference type="Pfam" id="PF01551"/>
    </source>
</evidence>
<feature type="region of interest" description="Disordered" evidence="2">
    <location>
        <begin position="106"/>
        <end position="139"/>
    </location>
</feature>
<name>A0AAU8HTN2_9FIRM</name>
<gene>
    <name evidence="5" type="ORF">PRVXH_002702</name>
</gene>
<accession>A0AAU8HTN2</accession>
<feature type="transmembrane region" description="Helical" evidence="3">
    <location>
        <begin position="30"/>
        <end position="52"/>
    </location>
</feature>
<proteinExistence type="predicted"/>
<dbReference type="InterPro" id="IPR011055">
    <property type="entry name" value="Dup_hybrid_motif"/>
</dbReference>
<feature type="domain" description="M23ase beta-sheet core" evidence="4">
    <location>
        <begin position="199"/>
        <end position="293"/>
    </location>
</feature>
<evidence type="ECO:0000256" key="1">
    <source>
        <dbReference type="ARBA" id="ARBA00022729"/>
    </source>
</evidence>
<dbReference type="RefSeq" id="WP_353893279.1">
    <property type="nucleotide sequence ID" value="NZ_CP159485.1"/>
</dbReference>
<dbReference type="PANTHER" id="PTHR21666">
    <property type="entry name" value="PEPTIDASE-RELATED"/>
    <property type="match status" value="1"/>
</dbReference>
<dbReference type="InterPro" id="IPR050570">
    <property type="entry name" value="Cell_wall_metabolism_enzyme"/>
</dbReference>
<dbReference type="EMBL" id="CP159485">
    <property type="protein sequence ID" value="XCI28727.1"/>
    <property type="molecule type" value="Genomic_DNA"/>
</dbReference>
<keyword evidence="3" id="KW-0812">Transmembrane</keyword>